<sequence length="300" mass="34847">MSTIYPEKVFPHFRSEICLFSPHTRHVEKGWICGRHVHHMMLEMLLVLDGSQTAILGSKEYEQQAGDLIIVSPMQVHDFQVRQADNASFFTMHIHLDLEDTAFLHLIGALNHSYYPQGHPLNDNLVPSMRRIMNTLYQENSPRIPLLRELYTILGHMQDYFAAAKDKQETAFQSELPTRIAREIQGRVLRRDEDESSSTGDWLEEISRRFGMSRRHCHRIFTQAFGMPPREYLMVLKQQEAMHMLVTSNESIEQIAYRVGYENVQSFSRQFAAWAGCTPSVFRKNNMDQCFHLTLIDVGS</sequence>
<evidence type="ECO:0000313" key="6">
    <source>
        <dbReference type="Proteomes" id="UP000679992"/>
    </source>
</evidence>
<keyword evidence="1" id="KW-0805">Transcription regulation</keyword>
<accession>A0ABQ4MBS7</accession>
<dbReference type="SUPFAM" id="SSF46689">
    <property type="entry name" value="Homeodomain-like"/>
    <property type="match status" value="2"/>
</dbReference>
<dbReference type="Gene3D" id="1.10.10.60">
    <property type="entry name" value="Homeodomain-like"/>
    <property type="match status" value="2"/>
</dbReference>
<dbReference type="PANTHER" id="PTHR43280">
    <property type="entry name" value="ARAC-FAMILY TRANSCRIPTIONAL REGULATOR"/>
    <property type="match status" value="1"/>
</dbReference>
<dbReference type="EMBL" id="BOSL01000006">
    <property type="protein sequence ID" value="GIP53393.1"/>
    <property type="molecule type" value="Genomic_DNA"/>
</dbReference>
<evidence type="ECO:0000259" key="4">
    <source>
        <dbReference type="PROSITE" id="PS01124"/>
    </source>
</evidence>
<dbReference type="PANTHER" id="PTHR43280:SF2">
    <property type="entry name" value="HTH-TYPE TRANSCRIPTIONAL REGULATOR EXSA"/>
    <property type="match status" value="1"/>
</dbReference>
<feature type="domain" description="HTH araC/xylS-type" evidence="4">
    <location>
        <begin position="186"/>
        <end position="285"/>
    </location>
</feature>
<comment type="caution">
    <text evidence="5">The sequence shown here is derived from an EMBL/GenBank/DDBJ whole genome shotgun (WGS) entry which is preliminary data.</text>
</comment>
<protein>
    <submittedName>
        <fullName evidence="5">AraC family transcriptional regulator</fullName>
    </submittedName>
</protein>
<evidence type="ECO:0000256" key="1">
    <source>
        <dbReference type="ARBA" id="ARBA00023015"/>
    </source>
</evidence>
<name>A0ABQ4MBS7_9BACL</name>
<dbReference type="InterPro" id="IPR018060">
    <property type="entry name" value="HTH_AraC"/>
</dbReference>
<dbReference type="SUPFAM" id="SSF51215">
    <property type="entry name" value="Regulatory protein AraC"/>
    <property type="match status" value="1"/>
</dbReference>
<dbReference type="Gene3D" id="2.60.120.10">
    <property type="entry name" value="Jelly Rolls"/>
    <property type="match status" value="1"/>
</dbReference>
<keyword evidence="2" id="KW-0238">DNA-binding</keyword>
<keyword evidence="3" id="KW-0804">Transcription</keyword>
<dbReference type="Pfam" id="PF12833">
    <property type="entry name" value="HTH_18"/>
    <property type="match status" value="1"/>
</dbReference>
<dbReference type="RefSeq" id="WP_213654961.1">
    <property type="nucleotide sequence ID" value="NZ_BOSL01000006.1"/>
</dbReference>
<proteinExistence type="predicted"/>
<dbReference type="SMART" id="SM00342">
    <property type="entry name" value="HTH_ARAC"/>
    <property type="match status" value="1"/>
</dbReference>
<dbReference type="InterPro" id="IPR037923">
    <property type="entry name" value="HTH-like"/>
</dbReference>
<evidence type="ECO:0000256" key="2">
    <source>
        <dbReference type="ARBA" id="ARBA00023125"/>
    </source>
</evidence>
<dbReference type="PROSITE" id="PS01124">
    <property type="entry name" value="HTH_ARAC_FAMILY_2"/>
    <property type="match status" value="1"/>
</dbReference>
<dbReference type="InterPro" id="IPR013096">
    <property type="entry name" value="Cupin_2"/>
</dbReference>
<dbReference type="InterPro" id="IPR014710">
    <property type="entry name" value="RmlC-like_jellyroll"/>
</dbReference>
<dbReference type="Pfam" id="PF07883">
    <property type="entry name" value="Cupin_2"/>
    <property type="match status" value="1"/>
</dbReference>
<evidence type="ECO:0000256" key="3">
    <source>
        <dbReference type="ARBA" id="ARBA00023163"/>
    </source>
</evidence>
<organism evidence="5 6">
    <name type="scientific">Paenibacillus vini</name>
    <dbReference type="NCBI Taxonomy" id="1476024"/>
    <lineage>
        <taxon>Bacteria</taxon>
        <taxon>Bacillati</taxon>
        <taxon>Bacillota</taxon>
        <taxon>Bacilli</taxon>
        <taxon>Bacillales</taxon>
        <taxon>Paenibacillaceae</taxon>
        <taxon>Paenibacillus</taxon>
    </lineage>
</organism>
<keyword evidence="6" id="KW-1185">Reference proteome</keyword>
<dbReference type="Proteomes" id="UP000679992">
    <property type="component" value="Unassembled WGS sequence"/>
</dbReference>
<evidence type="ECO:0000313" key="5">
    <source>
        <dbReference type="EMBL" id="GIP53393.1"/>
    </source>
</evidence>
<gene>
    <name evidence="5" type="ORF">J42TS3_24280</name>
</gene>
<reference evidence="5 6" key="1">
    <citation type="submission" date="2021-03" db="EMBL/GenBank/DDBJ databases">
        <title>Antimicrobial resistance genes in bacteria isolated from Japanese honey, and their potential for conferring macrolide and lincosamide resistance in the American foulbrood pathogen Paenibacillus larvae.</title>
        <authorList>
            <person name="Okamoto M."/>
            <person name="Kumagai M."/>
            <person name="Kanamori H."/>
            <person name="Takamatsu D."/>
        </authorList>
    </citation>
    <scope>NUCLEOTIDE SEQUENCE [LARGE SCALE GENOMIC DNA]</scope>
    <source>
        <strain evidence="5 6">J42TS3</strain>
    </source>
</reference>
<dbReference type="InterPro" id="IPR009057">
    <property type="entry name" value="Homeodomain-like_sf"/>
</dbReference>